<keyword evidence="2" id="KW-0349">Heme</keyword>
<evidence type="ECO:0000313" key="6">
    <source>
        <dbReference type="Proteomes" id="UP000461670"/>
    </source>
</evidence>
<evidence type="ECO:0000259" key="4">
    <source>
        <dbReference type="PROSITE" id="PS51918"/>
    </source>
</evidence>
<dbReference type="PANTHER" id="PTHR13932:SF5">
    <property type="entry name" value="RADICAL S-ADENOSYL METHIONINE DOMAIN-CONTAINING PROTEIN 1, MITOCHONDRIAL"/>
    <property type="match status" value="1"/>
</dbReference>
<dbReference type="GO" id="GO:0046872">
    <property type="term" value="F:metal ion binding"/>
    <property type="evidence" value="ECO:0007669"/>
    <property type="project" value="UniProtKB-UniRule"/>
</dbReference>
<dbReference type="SFLD" id="SFLDF00288">
    <property type="entry name" value="HemN-like__clustered_with_nucl"/>
    <property type="match status" value="1"/>
</dbReference>
<dbReference type="PANTHER" id="PTHR13932">
    <property type="entry name" value="COPROPORPHYRINIGEN III OXIDASE"/>
    <property type="match status" value="1"/>
</dbReference>
<keyword evidence="2" id="KW-0963">Cytoplasm</keyword>
<dbReference type="SFLD" id="SFLDF00562">
    <property type="entry name" value="HemN-like__clustered_with_heat"/>
    <property type="match status" value="1"/>
</dbReference>
<keyword evidence="2" id="KW-0949">S-adenosyl-L-methionine</keyword>
<dbReference type="GO" id="GO:0005737">
    <property type="term" value="C:cytoplasm"/>
    <property type="evidence" value="ECO:0007669"/>
    <property type="project" value="UniProtKB-SubCell"/>
</dbReference>
<comment type="subcellular location">
    <subcellularLocation>
        <location evidence="2">Cytoplasm</location>
    </subcellularLocation>
</comment>
<dbReference type="InterPro" id="IPR007197">
    <property type="entry name" value="rSAM"/>
</dbReference>
<dbReference type="InterPro" id="IPR006638">
    <property type="entry name" value="Elp3/MiaA/NifB-like_rSAM"/>
</dbReference>
<evidence type="ECO:0000313" key="5">
    <source>
        <dbReference type="EMBL" id="KAF1021606.1"/>
    </source>
</evidence>
<dbReference type="CDD" id="cd01335">
    <property type="entry name" value="Radical_SAM"/>
    <property type="match status" value="1"/>
</dbReference>
<organism evidence="5 6">
    <name type="scientific">Paracidovorax wautersii</name>
    <dbReference type="NCBI Taxonomy" id="1177982"/>
    <lineage>
        <taxon>Bacteria</taxon>
        <taxon>Pseudomonadati</taxon>
        <taxon>Pseudomonadota</taxon>
        <taxon>Betaproteobacteria</taxon>
        <taxon>Burkholderiales</taxon>
        <taxon>Comamonadaceae</taxon>
        <taxon>Paracidovorax</taxon>
    </lineage>
</organism>
<dbReference type="InterPro" id="IPR034505">
    <property type="entry name" value="Coproporphyrinogen-III_oxidase"/>
</dbReference>
<feature type="domain" description="Radical SAM core" evidence="4">
    <location>
        <begin position="35"/>
        <end position="279"/>
    </location>
</feature>
<sequence length="435" mass="48076">MIPIHDASQGEPEPGETTGAPADPRHYMRAGTLRLPSLPPLSLYVHLPWCIRKCPYCDFNSHEVRGAGAAAAQGGLLDAALERQYIAALMADIEAALPIVWGRPVHSVFIGGGTPSLFSPQAIDELLSGIRARLPLEPQCEVTLEANPGTFEKHRFKAFRAAGVTRLSIGVQSFNDEHLRALGRVHDRAQAVAAVEEAASAFDTFNLDLMYALPGQDLASLDRDLDTALALAPPHLSIYHLTIEPNTYFAKFPPRVPEDDTAYAMLDRITERTAQQGLARYEVSAYARAGHRCRHNLNYWQFGDYLGVGAGAHSKLSFAHRVVRQVRWRDPQRYLQQATAGRPIAQEHEVSRQDLPFEFMLNALRLVDGFDLQAYTDRTGLPITSIARALDEAERKGLLVRDWSHAHPTERGLDFLSDLQSLFLPDEPPAPGQSG</sequence>
<dbReference type="AlphaFoldDB" id="A0A7V8FPD7"/>
<protein>
    <recommendedName>
        <fullName evidence="2">Heme chaperone HemW</fullName>
    </recommendedName>
</protein>
<comment type="similarity">
    <text evidence="1">Belongs to the anaerobic coproporphyrinogen-III oxidase family. HemW subfamily.</text>
</comment>
<keyword evidence="2" id="KW-0411">Iron-sulfur</keyword>
<comment type="function">
    <text evidence="2">Probably acts as a heme chaperone, transferring heme to an unknown acceptor. Binds one molecule of heme per monomer, possibly covalently. Binds 1 [4Fe-4S] cluster. The cluster is coordinated with 3 cysteines and an exchangeable S-adenosyl-L-methionine.</text>
</comment>
<dbReference type="InterPro" id="IPR058240">
    <property type="entry name" value="rSAM_sf"/>
</dbReference>
<dbReference type="NCBIfam" id="TIGR00539">
    <property type="entry name" value="hemN_rel"/>
    <property type="match status" value="1"/>
</dbReference>
<dbReference type="Proteomes" id="UP000461670">
    <property type="component" value="Unassembled WGS sequence"/>
</dbReference>
<dbReference type="InterPro" id="IPR004559">
    <property type="entry name" value="HemW-like"/>
</dbReference>
<dbReference type="GO" id="GO:0004109">
    <property type="term" value="F:coproporphyrinogen oxidase activity"/>
    <property type="evidence" value="ECO:0007669"/>
    <property type="project" value="InterPro"/>
</dbReference>
<keyword evidence="2" id="KW-0004">4Fe-4S</keyword>
<dbReference type="Pfam" id="PF06969">
    <property type="entry name" value="HemN_C"/>
    <property type="match status" value="1"/>
</dbReference>
<dbReference type="GO" id="GO:0006779">
    <property type="term" value="P:porphyrin-containing compound biosynthetic process"/>
    <property type="evidence" value="ECO:0007669"/>
    <property type="project" value="InterPro"/>
</dbReference>
<dbReference type="EMBL" id="WNDQ01000019">
    <property type="protein sequence ID" value="KAF1021606.1"/>
    <property type="molecule type" value="Genomic_DNA"/>
</dbReference>
<dbReference type="Pfam" id="PF04055">
    <property type="entry name" value="Radical_SAM"/>
    <property type="match status" value="1"/>
</dbReference>
<dbReference type="GO" id="GO:0051539">
    <property type="term" value="F:4 iron, 4 sulfur cluster binding"/>
    <property type="evidence" value="ECO:0007669"/>
    <property type="project" value="UniProtKB-UniRule"/>
</dbReference>
<keyword evidence="2" id="KW-0408">Iron</keyword>
<name>A0A7V8FPD7_9BURK</name>
<keyword evidence="2" id="KW-0143">Chaperone</keyword>
<evidence type="ECO:0000256" key="1">
    <source>
        <dbReference type="ARBA" id="ARBA00006100"/>
    </source>
</evidence>
<dbReference type="SFLD" id="SFLDG01065">
    <property type="entry name" value="anaerobic_coproporphyrinogen-I"/>
    <property type="match status" value="1"/>
</dbReference>
<keyword evidence="2" id="KW-0479">Metal-binding</keyword>
<dbReference type="InterPro" id="IPR010723">
    <property type="entry name" value="HemN_C"/>
</dbReference>
<comment type="caution">
    <text evidence="5">The sequence shown here is derived from an EMBL/GenBank/DDBJ whole genome shotgun (WGS) entry which is preliminary data.</text>
</comment>
<dbReference type="SMART" id="SM00729">
    <property type="entry name" value="Elp3"/>
    <property type="match status" value="1"/>
</dbReference>
<dbReference type="Gene3D" id="3.30.750.200">
    <property type="match status" value="1"/>
</dbReference>
<reference evidence="6" key="1">
    <citation type="journal article" date="2020" name="MBio">
        <title>Horizontal gene transfer to a defensive symbiont with a reduced genome amongst a multipartite beetle microbiome.</title>
        <authorList>
            <person name="Waterworth S.C."/>
            <person name="Florez L.V."/>
            <person name="Rees E.R."/>
            <person name="Hertweck C."/>
            <person name="Kaltenpoth M."/>
            <person name="Kwan J.C."/>
        </authorList>
    </citation>
    <scope>NUCLEOTIDE SEQUENCE [LARGE SCALE GENOMIC DNA]</scope>
</reference>
<evidence type="ECO:0000256" key="2">
    <source>
        <dbReference type="RuleBase" id="RU364116"/>
    </source>
</evidence>
<feature type="region of interest" description="Disordered" evidence="3">
    <location>
        <begin position="1"/>
        <end position="26"/>
    </location>
</feature>
<evidence type="ECO:0000256" key="3">
    <source>
        <dbReference type="SAM" id="MobiDB-lite"/>
    </source>
</evidence>
<dbReference type="SUPFAM" id="SSF102114">
    <property type="entry name" value="Radical SAM enzymes"/>
    <property type="match status" value="1"/>
</dbReference>
<dbReference type="PROSITE" id="PS51918">
    <property type="entry name" value="RADICAL_SAM"/>
    <property type="match status" value="1"/>
</dbReference>
<accession>A0A7V8FPD7</accession>
<dbReference type="SFLD" id="SFLDS00029">
    <property type="entry name" value="Radical_SAM"/>
    <property type="match status" value="1"/>
</dbReference>
<gene>
    <name evidence="5" type="primary">hemN</name>
    <name evidence="5" type="ORF">GAK30_01666</name>
</gene>
<proteinExistence type="inferred from homology"/>